<dbReference type="InterPro" id="IPR032816">
    <property type="entry name" value="VTT_dom"/>
</dbReference>
<name>A0ABV2KSP8_9BACI</name>
<accession>A0ABV2KSP8</accession>
<evidence type="ECO:0000256" key="5">
    <source>
        <dbReference type="ARBA" id="ARBA00023136"/>
    </source>
</evidence>
<feature type="transmembrane region" description="Helical" evidence="6">
    <location>
        <begin position="101"/>
        <end position="119"/>
    </location>
</feature>
<evidence type="ECO:0000313" key="8">
    <source>
        <dbReference type="EMBL" id="MET3682604.1"/>
    </source>
</evidence>
<sequence>MEHTLSWLDDVKQHVPIVAPVMFIIFHIIRPFLFIPVAAICITGGLLFGLTYGTFYSWIGVTLSSLLFYGMVHTSKTNHKMNQLKNHVSHKLDGLSTSQVVLLRLMPFIHFHFISLLMIEITRNFRDYMKLQVLSNVPLAVFYTTLGQWLHTLSWHYIIVLAILFTIMFIILRRREWIWTLDEYFARHAD</sequence>
<dbReference type="RefSeq" id="WP_354219218.1">
    <property type="nucleotide sequence ID" value="NZ_JBEPMX010000002.1"/>
</dbReference>
<feature type="transmembrane region" description="Helical" evidence="6">
    <location>
        <begin position="20"/>
        <end position="48"/>
    </location>
</feature>
<dbReference type="PANTHER" id="PTHR12677">
    <property type="entry name" value="GOLGI APPARATUS MEMBRANE PROTEIN TVP38-RELATED"/>
    <property type="match status" value="1"/>
</dbReference>
<comment type="similarity">
    <text evidence="6">Belongs to the TVP38/TMEM64 family.</text>
</comment>
<keyword evidence="4 6" id="KW-1133">Transmembrane helix</keyword>
<dbReference type="Pfam" id="PF09335">
    <property type="entry name" value="VTT_dom"/>
    <property type="match status" value="1"/>
</dbReference>
<evidence type="ECO:0000256" key="1">
    <source>
        <dbReference type="ARBA" id="ARBA00004651"/>
    </source>
</evidence>
<dbReference type="EMBL" id="JBEPMX010000002">
    <property type="protein sequence ID" value="MET3682604.1"/>
    <property type="molecule type" value="Genomic_DNA"/>
</dbReference>
<feature type="domain" description="VTT" evidence="7">
    <location>
        <begin position="35"/>
        <end position="148"/>
    </location>
</feature>
<evidence type="ECO:0000259" key="7">
    <source>
        <dbReference type="Pfam" id="PF09335"/>
    </source>
</evidence>
<evidence type="ECO:0000313" key="9">
    <source>
        <dbReference type="Proteomes" id="UP001549167"/>
    </source>
</evidence>
<protein>
    <recommendedName>
        <fullName evidence="6">TVP38/TMEM64 family membrane protein</fullName>
    </recommendedName>
</protein>
<feature type="transmembrane region" description="Helical" evidence="6">
    <location>
        <begin position="55"/>
        <end position="72"/>
    </location>
</feature>
<gene>
    <name evidence="8" type="ORF">ABID56_000685</name>
</gene>
<organism evidence="8 9">
    <name type="scientific">Alkalibacillus flavidus</name>
    <dbReference type="NCBI Taxonomy" id="546021"/>
    <lineage>
        <taxon>Bacteria</taxon>
        <taxon>Bacillati</taxon>
        <taxon>Bacillota</taxon>
        <taxon>Bacilli</taxon>
        <taxon>Bacillales</taxon>
        <taxon>Bacillaceae</taxon>
        <taxon>Alkalibacillus</taxon>
    </lineage>
</organism>
<evidence type="ECO:0000256" key="3">
    <source>
        <dbReference type="ARBA" id="ARBA00022692"/>
    </source>
</evidence>
<evidence type="ECO:0000256" key="4">
    <source>
        <dbReference type="ARBA" id="ARBA00022989"/>
    </source>
</evidence>
<comment type="subcellular location">
    <subcellularLocation>
        <location evidence="1 6">Cell membrane</location>
        <topology evidence="1 6">Multi-pass membrane protein</topology>
    </subcellularLocation>
</comment>
<dbReference type="InterPro" id="IPR015414">
    <property type="entry name" value="TMEM64"/>
</dbReference>
<keyword evidence="2 6" id="KW-1003">Cell membrane</keyword>
<proteinExistence type="inferred from homology"/>
<comment type="caution">
    <text evidence="8">The sequence shown here is derived from an EMBL/GenBank/DDBJ whole genome shotgun (WGS) entry which is preliminary data.</text>
</comment>
<evidence type="ECO:0000256" key="2">
    <source>
        <dbReference type="ARBA" id="ARBA00022475"/>
    </source>
</evidence>
<dbReference type="Proteomes" id="UP001549167">
    <property type="component" value="Unassembled WGS sequence"/>
</dbReference>
<evidence type="ECO:0000256" key="6">
    <source>
        <dbReference type="RuleBase" id="RU366058"/>
    </source>
</evidence>
<dbReference type="PANTHER" id="PTHR12677:SF59">
    <property type="entry name" value="GOLGI APPARATUS MEMBRANE PROTEIN TVP38-RELATED"/>
    <property type="match status" value="1"/>
</dbReference>
<keyword evidence="9" id="KW-1185">Reference proteome</keyword>
<keyword evidence="5 6" id="KW-0472">Membrane</keyword>
<keyword evidence="3 6" id="KW-0812">Transmembrane</keyword>
<feature type="transmembrane region" description="Helical" evidence="6">
    <location>
        <begin position="155"/>
        <end position="172"/>
    </location>
</feature>
<reference evidence="8 9" key="1">
    <citation type="submission" date="2024-06" db="EMBL/GenBank/DDBJ databases">
        <title>Genomic Encyclopedia of Type Strains, Phase IV (KMG-IV): sequencing the most valuable type-strain genomes for metagenomic binning, comparative biology and taxonomic classification.</title>
        <authorList>
            <person name="Goeker M."/>
        </authorList>
    </citation>
    <scope>NUCLEOTIDE SEQUENCE [LARGE SCALE GENOMIC DNA]</scope>
    <source>
        <strain evidence="8 9">DSM 23520</strain>
    </source>
</reference>
<feature type="transmembrane region" description="Helical" evidence="6">
    <location>
        <begin position="131"/>
        <end position="149"/>
    </location>
</feature>